<dbReference type="AlphaFoldDB" id="A0A5C7EHB1"/>
<keyword evidence="4 7" id="KW-0812">Transmembrane</keyword>
<dbReference type="GO" id="GO:0005886">
    <property type="term" value="C:plasma membrane"/>
    <property type="evidence" value="ECO:0007669"/>
    <property type="project" value="UniProtKB-SubCell"/>
</dbReference>
<feature type="transmembrane region" description="Helical" evidence="7">
    <location>
        <begin position="92"/>
        <end position="113"/>
    </location>
</feature>
<feature type="transmembrane region" description="Helical" evidence="7">
    <location>
        <begin position="159"/>
        <end position="192"/>
    </location>
</feature>
<dbReference type="PROSITE" id="PS50928">
    <property type="entry name" value="ABC_TM1"/>
    <property type="match status" value="1"/>
</dbReference>
<gene>
    <name evidence="9" type="ORF">FR698_16485</name>
</gene>
<dbReference type="Pfam" id="PF00528">
    <property type="entry name" value="BPD_transp_1"/>
    <property type="match status" value="1"/>
</dbReference>
<comment type="subcellular location">
    <subcellularLocation>
        <location evidence="1 7">Cell membrane</location>
        <topology evidence="1 7">Multi-pass membrane protein</topology>
    </subcellularLocation>
</comment>
<evidence type="ECO:0000256" key="3">
    <source>
        <dbReference type="ARBA" id="ARBA00022475"/>
    </source>
</evidence>
<evidence type="ECO:0000256" key="4">
    <source>
        <dbReference type="ARBA" id="ARBA00022692"/>
    </source>
</evidence>
<dbReference type="InParanoid" id="A0A5C7EHB1"/>
<dbReference type="EMBL" id="VPFL01000046">
    <property type="protein sequence ID" value="TXF09884.1"/>
    <property type="molecule type" value="Genomic_DNA"/>
</dbReference>
<evidence type="ECO:0000256" key="6">
    <source>
        <dbReference type="ARBA" id="ARBA00023136"/>
    </source>
</evidence>
<evidence type="ECO:0000313" key="9">
    <source>
        <dbReference type="EMBL" id="TXF09884.1"/>
    </source>
</evidence>
<dbReference type="InterPro" id="IPR035906">
    <property type="entry name" value="MetI-like_sf"/>
</dbReference>
<dbReference type="OrthoDB" id="5292386at2"/>
<dbReference type="PANTHER" id="PTHR30151:SF38">
    <property type="entry name" value="ALIPHATIC SULFONATES TRANSPORT PERMEASE PROTEIN SSUC-RELATED"/>
    <property type="match status" value="1"/>
</dbReference>
<feature type="transmembrane region" description="Helical" evidence="7">
    <location>
        <begin position="212"/>
        <end position="236"/>
    </location>
</feature>
<feature type="transmembrane region" description="Helical" evidence="7">
    <location>
        <begin position="56"/>
        <end position="80"/>
    </location>
</feature>
<dbReference type="GO" id="GO:0055085">
    <property type="term" value="P:transmembrane transport"/>
    <property type="evidence" value="ECO:0007669"/>
    <property type="project" value="InterPro"/>
</dbReference>
<keyword evidence="3" id="KW-1003">Cell membrane</keyword>
<reference evidence="9 10" key="1">
    <citation type="submission" date="2019-08" db="EMBL/GenBank/DDBJ databases">
        <title>Pelomicrobium methylotrophicum gen. nov., sp. nov. a moderately thermophilic, facultatively anaerobic, lithoautotrophic and methylotrophic bacterium isolated from a terrestrial mud volcano.</title>
        <authorList>
            <person name="Slobodkina G.B."/>
            <person name="Merkel A.Y."/>
            <person name="Slobodkin A.I."/>
        </authorList>
    </citation>
    <scope>NUCLEOTIDE SEQUENCE [LARGE SCALE GENOMIC DNA]</scope>
    <source>
        <strain evidence="9 10">SM250</strain>
    </source>
</reference>
<evidence type="ECO:0000256" key="5">
    <source>
        <dbReference type="ARBA" id="ARBA00022989"/>
    </source>
</evidence>
<sequence length="244" mass="25704">MHRATETLIFIAALVALWQLLYLYSGEVAMSSPAATAVKAAQLLASAEFWPHAGETLAAFAYALAIAVAGGLAIGLGLGLHRLSGAVAEPILVSLYSLPKITLYPLILLIFGLGMPAKIAFGAIHGIIPIVIFSMNAVRTLSPIYLKAGRVMRVSRAGMVFTIVLPAALPEIFSGVRVGFSLTLLGVLIGEMFASQRGLGFLIMSAIGLHDVLTMMAVTLLLAVLAVTANGLLLALDHRLHHRT</sequence>
<keyword evidence="5 7" id="KW-1133">Transmembrane helix</keyword>
<keyword evidence="10" id="KW-1185">Reference proteome</keyword>
<dbReference type="InterPro" id="IPR000515">
    <property type="entry name" value="MetI-like"/>
</dbReference>
<comment type="similarity">
    <text evidence="7">Belongs to the binding-protein-dependent transport system permease family.</text>
</comment>
<dbReference type="Gene3D" id="1.10.3720.10">
    <property type="entry name" value="MetI-like"/>
    <property type="match status" value="1"/>
</dbReference>
<keyword evidence="2 7" id="KW-0813">Transport</keyword>
<evidence type="ECO:0000313" key="10">
    <source>
        <dbReference type="Proteomes" id="UP000321201"/>
    </source>
</evidence>
<comment type="caution">
    <text evidence="9">The sequence shown here is derived from an EMBL/GenBank/DDBJ whole genome shotgun (WGS) entry which is preliminary data.</text>
</comment>
<evidence type="ECO:0000256" key="1">
    <source>
        <dbReference type="ARBA" id="ARBA00004651"/>
    </source>
</evidence>
<organism evidence="9 10">
    <name type="scientific">Pelomicrobium methylotrophicum</name>
    <dbReference type="NCBI Taxonomy" id="2602750"/>
    <lineage>
        <taxon>Bacteria</taxon>
        <taxon>Pseudomonadati</taxon>
        <taxon>Pseudomonadota</taxon>
        <taxon>Hydrogenophilia</taxon>
        <taxon>Hydrogenophilia incertae sedis</taxon>
        <taxon>Pelomicrobium</taxon>
    </lineage>
</organism>
<evidence type="ECO:0000259" key="8">
    <source>
        <dbReference type="PROSITE" id="PS50928"/>
    </source>
</evidence>
<accession>A0A5C7EHB1</accession>
<dbReference type="SUPFAM" id="SSF161098">
    <property type="entry name" value="MetI-like"/>
    <property type="match status" value="1"/>
</dbReference>
<protein>
    <submittedName>
        <fullName evidence="9">ABC transporter permease subunit</fullName>
    </submittedName>
</protein>
<evidence type="ECO:0000256" key="7">
    <source>
        <dbReference type="RuleBase" id="RU363032"/>
    </source>
</evidence>
<name>A0A5C7EHB1_9PROT</name>
<keyword evidence="6 7" id="KW-0472">Membrane</keyword>
<feature type="transmembrane region" description="Helical" evidence="7">
    <location>
        <begin position="119"/>
        <end position="138"/>
    </location>
</feature>
<dbReference type="PANTHER" id="PTHR30151">
    <property type="entry name" value="ALKANE SULFONATE ABC TRANSPORTER-RELATED, MEMBRANE SUBUNIT"/>
    <property type="match status" value="1"/>
</dbReference>
<evidence type="ECO:0000256" key="2">
    <source>
        <dbReference type="ARBA" id="ARBA00022448"/>
    </source>
</evidence>
<dbReference type="Proteomes" id="UP000321201">
    <property type="component" value="Unassembled WGS sequence"/>
</dbReference>
<proteinExistence type="inferred from homology"/>
<feature type="domain" description="ABC transmembrane type-1" evidence="8">
    <location>
        <begin position="53"/>
        <end position="233"/>
    </location>
</feature>